<evidence type="ECO:0000256" key="5">
    <source>
        <dbReference type="ARBA" id="ARBA00023136"/>
    </source>
</evidence>
<keyword evidence="4 8" id="KW-1133">Transmembrane helix</keyword>
<evidence type="ECO:0000313" key="11">
    <source>
        <dbReference type="EMBL" id="BDU69177.1"/>
    </source>
</evidence>
<evidence type="ECO:0000256" key="1">
    <source>
        <dbReference type="ARBA" id="ARBA00004651"/>
    </source>
</evidence>
<comment type="subcellular location">
    <subcellularLocation>
        <location evidence="1">Cell membrane</location>
        <topology evidence="1">Multi-pass membrane protein</topology>
    </subcellularLocation>
</comment>
<feature type="transmembrane region" description="Helical" evidence="8">
    <location>
        <begin position="403"/>
        <end position="425"/>
    </location>
</feature>
<evidence type="ECO:0000256" key="4">
    <source>
        <dbReference type="ARBA" id="ARBA00022989"/>
    </source>
</evidence>
<evidence type="ECO:0000313" key="12">
    <source>
        <dbReference type="Proteomes" id="UP001242010"/>
    </source>
</evidence>
<protein>
    <submittedName>
        <fullName evidence="11">ABC transporter permease</fullName>
    </submittedName>
</protein>
<evidence type="ECO:0000259" key="10">
    <source>
        <dbReference type="Pfam" id="PF12704"/>
    </source>
</evidence>
<evidence type="ECO:0000256" key="7">
    <source>
        <dbReference type="SAM" id="MobiDB-lite"/>
    </source>
</evidence>
<dbReference type="Pfam" id="PF02687">
    <property type="entry name" value="FtsX"/>
    <property type="match status" value="1"/>
</dbReference>
<gene>
    <name evidence="11" type="ORF">GETHOR_12780</name>
</gene>
<evidence type="ECO:0000259" key="9">
    <source>
        <dbReference type="Pfam" id="PF02687"/>
    </source>
</evidence>
<feature type="transmembrane region" description="Helical" evidence="8">
    <location>
        <begin position="54"/>
        <end position="74"/>
    </location>
</feature>
<keyword evidence="2" id="KW-1003">Cell membrane</keyword>
<accession>A0ABM8DQA3</accession>
<reference evidence="12" key="1">
    <citation type="journal article" date="2023" name="Int. J. Syst. Evol. Microbiol.">
        <title>Mesoterricola silvestris gen. nov., sp. nov., Mesoterricola sediminis sp. nov., Geothrix oryzae sp. nov., Geothrix edaphica sp. nov., Geothrix rubra sp. nov., and Geothrix limicola sp. nov., six novel members of Acidobacteriota isolated from soils.</title>
        <authorList>
            <person name="Itoh H."/>
            <person name="Sugisawa Y."/>
            <person name="Mise K."/>
            <person name="Xu Z."/>
            <person name="Kuniyasu M."/>
            <person name="Ushijima N."/>
            <person name="Kawano K."/>
            <person name="Kobayashi E."/>
            <person name="Shiratori Y."/>
            <person name="Masuda Y."/>
            <person name="Senoo K."/>
        </authorList>
    </citation>
    <scope>NUCLEOTIDE SEQUENCE [LARGE SCALE GENOMIC DNA]</scope>
    <source>
        <strain evidence="12">Red222</strain>
    </source>
</reference>
<feature type="domain" description="MacB-like periplasmic core" evidence="10">
    <location>
        <begin position="53"/>
        <end position="274"/>
    </location>
</feature>
<dbReference type="PANTHER" id="PTHR30572">
    <property type="entry name" value="MEMBRANE COMPONENT OF TRANSPORTER-RELATED"/>
    <property type="match status" value="1"/>
</dbReference>
<keyword evidence="3 8" id="KW-0812">Transmembrane</keyword>
<comment type="similarity">
    <text evidence="6">Belongs to the ABC-4 integral membrane protein family.</text>
</comment>
<dbReference type="Pfam" id="PF12704">
    <property type="entry name" value="MacB_PCD"/>
    <property type="match status" value="1"/>
</dbReference>
<name>A0ABM8DQA3_9BACT</name>
<dbReference type="InterPro" id="IPR025857">
    <property type="entry name" value="MacB_PCD"/>
</dbReference>
<dbReference type="RefSeq" id="WP_286355806.1">
    <property type="nucleotide sequence ID" value="NZ_AP027079.1"/>
</dbReference>
<evidence type="ECO:0000256" key="3">
    <source>
        <dbReference type="ARBA" id="ARBA00022692"/>
    </source>
</evidence>
<dbReference type="InterPro" id="IPR003838">
    <property type="entry name" value="ABC3_permease_C"/>
</dbReference>
<feature type="domain" description="ABC3 transporter permease C-terminal" evidence="9">
    <location>
        <begin position="320"/>
        <end position="432"/>
    </location>
</feature>
<keyword evidence="5 8" id="KW-0472">Membrane</keyword>
<sequence length="437" mass="47484">MSDETFILRSPGPSLLDGEAPAPAARTRGFSAGMLWEVVRTGLVELWAHKVRSLLTLTLLMLGVFALVVMTSVLDGIMDKISTGFAGMSWDGTVRITQKTPETGEERKRFNMSPGLRYEDVPRLTTPHPKVLAFLPRAQRTSSVRITGDTERIFVTGVSPDYATWMNRPIGLGRGLTEDDQRRRSTVAVVGATLASKLFGGGDPVGRDLVVEGVPFRIVGVQAPGQIFNEENYTDANGILIPLETYMDRMDPAHKLAQVTVKLRRTEDMGEVSAMLLGRVRQAHHGIEDAEIVDLDAEAAKAYQNFLEQMHGWQVVLLSLAGTVLLVGGVGVLSVMLISFSDRRFEIGLRKALGASDHEIFIQFLLEAVVLAAIGALLGTLSGGLLCQALSANFPYGLVVNPIGLITAWIVALALALVFGLYPAFRAMRLSPMEAMR</sequence>
<feature type="region of interest" description="Disordered" evidence="7">
    <location>
        <begin position="1"/>
        <end position="21"/>
    </location>
</feature>
<feature type="transmembrane region" description="Helical" evidence="8">
    <location>
        <begin position="313"/>
        <end position="340"/>
    </location>
</feature>
<dbReference type="InterPro" id="IPR050250">
    <property type="entry name" value="Macrolide_Exporter_MacB"/>
</dbReference>
<evidence type="ECO:0000256" key="2">
    <source>
        <dbReference type="ARBA" id="ARBA00022475"/>
    </source>
</evidence>
<dbReference type="Proteomes" id="UP001242010">
    <property type="component" value="Chromosome"/>
</dbReference>
<evidence type="ECO:0000256" key="8">
    <source>
        <dbReference type="SAM" id="Phobius"/>
    </source>
</evidence>
<proteinExistence type="inferred from homology"/>
<organism evidence="11 12">
    <name type="scientific">Geothrix oryzae</name>
    <dbReference type="NCBI Taxonomy" id="2927975"/>
    <lineage>
        <taxon>Bacteria</taxon>
        <taxon>Pseudomonadati</taxon>
        <taxon>Acidobacteriota</taxon>
        <taxon>Holophagae</taxon>
        <taxon>Holophagales</taxon>
        <taxon>Holophagaceae</taxon>
        <taxon>Geothrix</taxon>
    </lineage>
</organism>
<keyword evidence="12" id="KW-1185">Reference proteome</keyword>
<evidence type="ECO:0000256" key="6">
    <source>
        <dbReference type="ARBA" id="ARBA00038076"/>
    </source>
</evidence>
<dbReference type="PANTHER" id="PTHR30572:SF4">
    <property type="entry name" value="ABC TRANSPORTER PERMEASE YTRF"/>
    <property type="match status" value="1"/>
</dbReference>
<feature type="transmembrane region" description="Helical" evidence="8">
    <location>
        <begin position="360"/>
        <end position="383"/>
    </location>
</feature>
<dbReference type="EMBL" id="AP027079">
    <property type="protein sequence ID" value="BDU69177.1"/>
    <property type="molecule type" value="Genomic_DNA"/>
</dbReference>